<dbReference type="GO" id="GO:0060003">
    <property type="term" value="P:copper ion export"/>
    <property type="evidence" value="ECO:0007669"/>
    <property type="project" value="TreeGrafter"/>
</dbReference>
<proteinExistence type="predicted"/>
<dbReference type="OrthoDB" id="248877at2"/>
<keyword evidence="1" id="KW-0813">Transport</keyword>
<dbReference type="RefSeq" id="WP_146395943.1">
    <property type="nucleotide sequence ID" value="NZ_SJPQ01000001.1"/>
</dbReference>
<keyword evidence="4" id="KW-1133">Transmembrane helix</keyword>
<dbReference type="EMBL" id="SJPQ01000001">
    <property type="protein sequence ID" value="TWT89880.1"/>
    <property type="molecule type" value="Genomic_DNA"/>
</dbReference>
<feature type="region of interest" description="Disordered" evidence="3">
    <location>
        <begin position="1"/>
        <end position="22"/>
    </location>
</feature>
<protein>
    <submittedName>
        <fullName evidence="5">Uncharacterized protein</fullName>
    </submittedName>
</protein>
<reference evidence="5 6" key="1">
    <citation type="submission" date="2019-02" db="EMBL/GenBank/DDBJ databases">
        <title>Deep-cultivation of Planctomycetes and their phenomic and genomic characterization uncovers novel biology.</title>
        <authorList>
            <person name="Wiegand S."/>
            <person name="Jogler M."/>
            <person name="Boedeker C."/>
            <person name="Pinto D."/>
            <person name="Vollmers J."/>
            <person name="Rivas-Marin E."/>
            <person name="Kohn T."/>
            <person name="Peeters S.H."/>
            <person name="Heuer A."/>
            <person name="Rast P."/>
            <person name="Oberbeckmann S."/>
            <person name="Bunk B."/>
            <person name="Jeske O."/>
            <person name="Meyerdierks A."/>
            <person name="Storesund J.E."/>
            <person name="Kallscheuer N."/>
            <person name="Luecker S."/>
            <person name="Lage O.M."/>
            <person name="Pohl T."/>
            <person name="Merkel B.J."/>
            <person name="Hornburger P."/>
            <person name="Mueller R.-W."/>
            <person name="Bruemmer F."/>
            <person name="Labrenz M."/>
            <person name="Spormann A.M."/>
            <person name="Op Den Camp H."/>
            <person name="Overmann J."/>
            <person name="Amann R."/>
            <person name="Jetten M.S.M."/>
            <person name="Mascher T."/>
            <person name="Medema M.H."/>
            <person name="Devos D.P."/>
            <person name="Kaster A.-K."/>
            <person name="Ovreas L."/>
            <person name="Rohde M."/>
            <person name="Galperin M.Y."/>
            <person name="Jogler C."/>
        </authorList>
    </citation>
    <scope>NUCLEOTIDE SEQUENCE [LARGE SCALE GENOMIC DNA]</scope>
    <source>
        <strain evidence="5 6">Mal64</strain>
    </source>
</reference>
<sequence precursor="true">MAPTSSNADTAASEQSDRPCDRDGEAVWSVLGETLEELALLAAGAGGAEAFYEQLLRASSDRLAAAGGAVWLVEEPGRLRPLLALGVGAEDEQRELREADLSRAVVHREATYVGSSCVIARVPSGGGSAAGGTAALIELLFAPDTPAERLDCAAEFLAEAAAIAAARHKATGVGSSQHDLAALLRFASDTGRDTRLTPTAMRIVEGSRRLGHCDRVSLVRTAGAGRLTRCELLAVSGASRVERRGQAARRLERLARLCRHDGEPLWLDQDHTERGGAEAEIATDLLHEHADGSHARQVLAVPIRLAPEPGEELAPVLGVLIGERFDGEPLDKPMLLESAAVCAPALSAAIEYDSLPLLGFSKALRALKRPGGWLRVLLAAVVTAALAAALLLIQADDVVVARGELRPAVRSDLFAPASGLVDRVQVAHGDRVAEGQPLVVLRDPQNDLQLSRLTGELLTAERQLDAIAAARASLDSRRGEPTDSLRLSAEARELGQRLESLREELALYERDRQALTVRSPIAGRVISWRIEQKIDARPVERGQLLVSVVADDAPWRLELAAPDDRIGRLLAAERESAEPLAVEFRLSTLGDKELTGRVVEIAASATAPVGDGARPSVLVTVEPDSPLLSEAEGRRTLRPGETVLARVHCGQKPLGRVWLGDLVDALVTWWRF</sequence>
<feature type="coiled-coil region" evidence="2">
    <location>
        <begin position="484"/>
        <end position="518"/>
    </location>
</feature>
<dbReference type="GO" id="GO:0015679">
    <property type="term" value="P:plasma membrane copper ion transport"/>
    <property type="evidence" value="ECO:0007669"/>
    <property type="project" value="TreeGrafter"/>
</dbReference>
<dbReference type="PANTHER" id="PTHR30097">
    <property type="entry name" value="CATION EFFLUX SYSTEM PROTEIN CUSB"/>
    <property type="match status" value="1"/>
</dbReference>
<keyword evidence="4" id="KW-0812">Transmembrane</keyword>
<feature type="compositionally biased region" description="Polar residues" evidence="3">
    <location>
        <begin position="1"/>
        <end position="14"/>
    </location>
</feature>
<gene>
    <name evidence="5" type="ORF">Mal64_02620</name>
</gene>
<organism evidence="5 6">
    <name type="scientific">Pseudobythopirellula maris</name>
    <dbReference type="NCBI Taxonomy" id="2527991"/>
    <lineage>
        <taxon>Bacteria</taxon>
        <taxon>Pseudomonadati</taxon>
        <taxon>Planctomycetota</taxon>
        <taxon>Planctomycetia</taxon>
        <taxon>Pirellulales</taxon>
        <taxon>Lacipirellulaceae</taxon>
        <taxon>Pseudobythopirellula</taxon>
    </lineage>
</organism>
<keyword evidence="4" id="KW-0472">Membrane</keyword>
<keyword evidence="6" id="KW-1185">Reference proteome</keyword>
<dbReference type="Gene3D" id="2.40.50.100">
    <property type="match status" value="1"/>
</dbReference>
<evidence type="ECO:0000313" key="5">
    <source>
        <dbReference type="EMBL" id="TWT89880.1"/>
    </source>
</evidence>
<dbReference type="Proteomes" id="UP000315440">
    <property type="component" value="Unassembled WGS sequence"/>
</dbReference>
<dbReference type="InterPro" id="IPR051909">
    <property type="entry name" value="MFP_Cation_Efflux"/>
</dbReference>
<dbReference type="SUPFAM" id="SSF111369">
    <property type="entry name" value="HlyD-like secretion proteins"/>
    <property type="match status" value="1"/>
</dbReference>
<comment type="caution">
    <text evidence="5">The sequence shown here is derived from an EMBL/GenBank/DDBJ whole genome shotgun (WGS) entry which is preliminary data.</text>
</comment>
<keyword evidence="2" id="KW-0175">Coiled coil</keyword>
<evidence type="ECO:0000256" key="2">
    <source>
        <dbReference type="SAM" id="Coils"/>
    </source>
</evidence>
<dbReference type="AlphaFoldDB" id="A0A5C5ZRF8"/>
<evidence type="ECO:0000256" key="3">
    <source>
        <dbReference type="SAM" id="MobiDB-lite"/>
    </source>
</evidence>
<evidence type="ECO:0000313" key="6">
    <source>
        <dbReference type="Proteomes" id="UP000315440"/>
    </source>
</evidence>
<dbReference type="PANTHER" id="PTHR30097:SF4">
    <property type="entry name" value="SLR6042 PROTEIN"/>
    <property type="match status" value="1"/>
</dbReference>
<evidence type="ECO:0000256" key="4">
    <source>
        <dbReference type="SAM" id="Phobius"/>
    </source>
</evidence>
<evidence type="ECO:0000256" key="1">
    <source>
        <dbReference type="ARBA" id="ARBA00022448"/>
    </source>
</evidence>
<dbReference type="Gene3D" id="1.10.287.470">
    <property type="entry name" value="Helix hairpin bin"/>
    <property type="match status" value="1"/>
</dbReference>
<name>A0A5C5ZRF8_9BACT</name>
<dbReference type="GO" id="GO:0030313">
    <property type="term" value="C:cell envelope"/>
    <property type="evidence" value="ECO:0007669"/>
    <property type="project" value="TreeGrafter"/>
</dbReference>
<accession>A0A5C5ZRF8</accession>
<feature type="transmembrane region" description="Helical" evidence="4">
    <location>
        <begin position="372"/>
        <end position="393"/>
    </location>
</feature>